<feature type="region of interest" description="Disordered" evidence="2">
    <location>
        <begin position="342"/>
        <end position="365"/>
    </location>
</feature>
<name>A0A7I8WY94_BURXY</name>
<evidence type="ECO:0000256" key="2">
    <source>
        <dbReference type="SAM" id="MobiDB-lite"/>
    </source>
</evidence>
<sequence>MGASSQSVVVATSAGSAIFIFATILAVGYIYNDINSLHSEIMEDLTDFKIMVDDAWTGMLNVPEGKPANLNSWLRQIGHREKRAAQCECQNRNNRCPPGPIGAPGQKGKAGEPGPRGDNGRPGAPGIALVGNFPRRAGCIQCPPGPPGLPGKEGPAGPKGEDGLPGFDGRPGQDAYPGVQGAPGDAGPPGLPGTLGRPGHDGRDGRKVAPIQGVKGPPGPPGHPGEEGEPGEIPEPGPPGPQGPPGRAGSRGRDGKPGENGADGLAGKPGKDAAYCQCPKRGNAEEKERPESNAEFGDATKIAAGKSEKPAAEDSHEDEVWPHTHAYDAEVPTVAPVVASSSAAPAPEFPTPTSNGYRRKKKIRI</sequence>
<dbReference type="InterPro" id="IPR008160">
    <property type="entry name" value="Collagen"/>
</dbReference>
<feature type="compositionally biased region" description="Basic and acidic residues" evidence="2">
    <location>
        <begin position="282"/>
        <end position="292"/>
    </location>
</feature>
<keyword evidence="3" id="KW-1133">Transmembrane helix</keyword>
<feature type="compositionally biased region" description="Basic and acidic residues" evidence="2">
    <location>
        <begin position="198"/>
        <end position="207"/>
    </location>
</feature>
<evidence type="ECO:0000256" key="3">
    <source>
        <dbReference type="SAM" id="Phobius"/>
    </source>
</evidence>
<dbReference type="GO" id="GO:0042302">
    <property type="term" value="F:structural constituent of cuticle"/>
    <property type="evidence" value="ECO:0007669"/>
    <property type="project" value="InterPro"/>
</dbReference>
<feature type="transmembrane region" description="Helical" evidence="3">
    <location>
        <begin position="7"/>
        <end position="31"/>
    </location>
</feature>
<organism evidence="5 6">
    <name type="scientific">Bursaphelenchus xylophilus</name>
    <name type="common">Pinewood nematode worm</name>
    <name type="synonym">Aphelenchoides xylophilus</name>
    <dbReference type="NCBI Taxonomy" id="6326"/>
    <lineage>
        <taxon>Eukaryota</taxon>
        <taxon>Metazoa</taxon>
        <taxon>Ecdysozoa</taxon>
        <taxon>Nematoda</taxon>
        <taxon>Chromadorea</taxon>
        <taxon>Rhabditida</taxon>
        <taxon>Tylenchina</taxon>
        <taxon>Tylenchomorpha</taxon>
        <taxon>Aphelenchoidea</taxon>
        <taxon>Aphelenchoididae</taxon>
        <taxon>Bursaphelenchus</taxon>
    </lineage>
</organism>
<feature type="domain" description="Nematode cuticle collagen N-terminal" evidence="4">
    <location>
        <begin position="9"/>
        <end position="59"/>
    </location>
</feature>
<dbReference type="AlphaFoldDB" id="A0A7I8WY94"/>
<comment type="caution">
    <text evidence="5">The sequence shown here is derived from an EMBL/GenBank/DDBJ whole genome shotgun (WGS) entry which is preliminary data.</text>
</comment>
<dbReference type="EMBL" id="CAJFCV020000002">
    <property type="protein sequence ID" value="CAG9101326.1"/>
    <property type="molecule type" value="Genomic_DNA"/>
</dbReference>
<feature type="region of interest" description="Disordered" evidence="2">
    <location>
        <begin position="91"/>
        <end position="318"/>
    </location>
</feature>
<feature type="compositionally biased region" description="Pro residues" evidence="2">
    <location>
        <begin position="233"/>
        <end position="244"/>
    </location>
</feature>
<dbReference type="EMBL" id="CAJFDI010000002">
    <property type="protein sequence ID" value="CAD5217588.1"/>
    <property type="molecule type" value="Genomic_DNA"/>
</dbReference>
<evidence type="ECO:0000259" key="4">
    <source>
        <dbReference type="SMART" id="SM01088"/>
    </source>
</evidence>
<evidence type="ECO:0000313" key="6">
    <source>
        <dbReference type="Proteomes" id="UP000659654"/>
    </source>
</evidence>
<evidence type="ECO:0000256" key="1">
    <source>
        <dbReference type="ARBA" id="ARBA00022737"/>
    </source>
</evidence>
<dbReference type="OrthoDB" id="5877755at2759"/>
<dbReference type="InterPro" id="IPR002486">
    <property type="entry name" value="Col_cuticle_N"/>
</dbReference>
<protein>
    <submittedName>
        <fullName evidence="5">(pine wood nematode) hypothetical protein</fullName>
    </submittedName>
</protein>
<gene>
    <name evidence="5" type="ORF">BXYJ_LOCUS5110</name>
</gene>
<keyword evidence="3" id="KW-0472">Membrane</keyword>
<dbReference type="Pfam" id="PF01484">
    <property type="entry name" value="Col_cuticle_N"/>
    <property type="match status" value="1"/>
</dbReference>
<reference evidence="5" key="1">
    <citation type="submission" date="2020-09" db="EMBL/GenBank/DDBJ databases">
        <authorList>
            <person name="Kikuchi T."/>
        </authorList>
    </citation>
    <scope>NUCLEOTIDE SEQUENCE</scope>
    <source>
        <strain evidence="5">Ka4C1</strain>
    </source>
</reference>
<evidence type="ECO:0000313" key="5">
    <source>
        <dbReference type="EMBL" id="CAD5217588.1"/>
    </source>
</evidence>
<dbReference type="PANTHER" id="PTHR24637">
    <property type="entry name" value="COLLAGEN"/>
    <property type="match status" value="1"/>
</dbReference>
<feature type="compositionally biased region" description="Low complexity" evidence="2">
    <location>
        <begin position="342"/>
        <end position="354"/>
    </location>
</feature>
<keyword evidence="1" id="KW-0677">Repeat</keyword>
<dbReference type="SMART" id="SM01088">
    <property type="entry name" value="Col_cuticle_N"/>
    <property type="match status" value="1"/>
</dbReference>
<proteinExistence type="predicted"/>
<dbReference type="PANTHER" id="PTHR24637:SF377">
    <property type="entry name" value="COLLAGEN TYPE IX ALPHA 1 CHAIN"/>
    <property type="match status" value="1"/>
</dbReference>
<keyword evidence="6" id="KW-1185">Reference proteome</keyword>
<feature type="compositionally biased region" description="Basic and acidic residues" evidence="2">
    <location>
        <begin position="306"/>
        <end position="318"/>
    </location>
</feature>
<dbReference type="Pfam" id="PF01391">
    <property type="entry name" value="Collagen"/>
    <property type="match status" value="1"/>
</dbReference>
<dbReference type="Proteomes" id="UP000659654">
    <property type="component" value="Unassembled WGS sequence"/>
</dbReference>
<accession>A0A7I8WY94</accession>
<keyword evidence="3" id="KW-0812">Transmembrane</keyword>
<dbReference type="Proteomes" id="UP000582659">
    <property type="component" value="Unassembled WGS sequence"/>
</dbReference>
<dbReference type="SMR" id="A0A7I8WY94"/>